<dbReference type="EMBL" id="JAYWIO010000001">
    <property type="protein sequence ID" value="KAK7289969.1"/>
    <property type="molecule type" value="Genomic_DNA"/>
</dbReference>
<evidence type="ECO:0000313" key="2">
    <source>
        <dbReference type="Proteomes" id="UP001372338"/>
    </source>
</evidence>
<organism evidence="1 2">
    <name type="scientific">Crotalaria pallida</name>
    <name type="common">Smooth rattlebox</name>
    <name type="synonym">Crotalaria striata</name>
    <dbReference type="NCBI Taxonomy" id="3830"/>
    <lineage>
        <taxon>Eukaryota</taxon>
        <taxon>Viridiplantae</taxon>
        <taxon>Streptophyta</taxon>
        <taxon>Embryophyta</taxon>
        <taxon>Tracheophyta</taxon>
        <taxon>Spermatophyta</taxon>
        <taxon>Magnoliopsida</taxon>
        <taxon>eudicotyledons</taxon>
        <taxon>Gunneridae</taxon>
        <taxon>Pentapetalae</taxon>
        <taxon>rosids</taxon>
        <taxon>fabids</taxon>
        <taxon>Fabales</taxon>
        <taxon>Fabaceae</taxon>
        <taxon>Papilionoideae</taxon>
        <taxon>50 kb inversion clade</taxon>
        <taxon>genistoids sensu lato</taxon>
        <taxon>core genistoids</taxon>
        <taxon>Crotalarieae</taxon>
        <taxon>Crotalaria</taxon>
    </lineage>
</organism>
<gene>
    <name evidence="1" type="ORF">RIF29_04041</name>
</gene>
<dbReference type="Proteomes" id="UP001372338">
    <property type="component" value="Unassembled WGS sequence"/>
</dbReference>
<proteinExistence type="predicted"/>
<keyword evidence="2" id="KW-1185">Reference proteome</keyword>
<dbReference type="PANTHER" id="PTHR45657">
    <property type="entry name" value="CRAL-TRIO DOMAIN-CONTAINING PROTEIN YKL091C-RELATED"/>
    <property type="match status" value="1"/>
</dbReference>
<dbReference type="AlphaFoldDB" id="A0AAN9PA67"/>
<protein>
    <submittedName>
        <fullName evidence="1">Uncharacterized protein</fullName>
    </submittedName>
</protein>
<dbReference type="InterPro" id="IPR036865">
    <property type="entry name" value="CRAL-TRIO_dom_sf"/>
</dbReference>
<dbReference type="SUPFAM" id="SSF52087">
    <property type="entry name" value="CRAL/TRIO domain"/>
    <property type="match status" value="1"/>
</dbReference>
<evidence type="ECO:0000313" key="1">
    <source>
        <dbReference type="EMBL" id="KAK7289969.1"/>
    </source>
</evidence>
<dbReference type="InterPro" id="IPR051026">
    <property type="entry name" value="PI/PC_transfer"/>
</dbReference>
<name>A0AAN9PA67_CROPI</name>
<dbReference type="PANTHER" id="PTHR45657:SF41">
    <property type="entry name" value="SEC14P-LIKE PHOSPHATIDYLINOSITOL TRANSFER FAMILY PROTEIN"/>
    <property type="match status" value="1"/>
</dbReference>
<comment type="caution">
    <text evidence="1">The sequence shown here is derived from an EMBL/GenBank/DDBJ whole genome shotgun (WGS) entry which is preliminary data.</text>
</comment>
<reference evidence="1 2" key="1">
    <citation type="submission" date="2024-01" db="EMBL/GenBank/DDBJ databases">
        <title>The genomes of 5 underutilized Papilionoideae crops provide insights into root nodulation and disease resistanc.</title>
        <authorList>
            <person name="Yuan L."/>
        </authorList>
    </citation>
    <scope>NUCLEOTIDE SEQUENCE [LARGE SCALE GENOMIC DNA]</scope>
    <source>
        <strain evidence="1">ZHUSHIDOU_FW_LH</strain>
        <tissue evidence="1">Leaf</tissue>
    </source>
</reference>
<sequence length="387" mass="43831">MLTFSHHRRAITEPPRVDLDVISLMMVITERDEGALRSMVDAGGALTLLRLLVSHFIEVALCFSNQFVFLHIIFSLWACGLHQQRRPGGDSTLPRSPHPLDRRSSVAKARFFYIVGFFLTVSPDSIQLVAEHAAANNKYYPHGYYGVDKEGKPVYIERLGKVDPDKLMQVTTMDGYLRYHVQGFEKTFAIKSSRELIVRLQKIDGDYYPEVLGNKFQNELLEFIDVSTEGCEQDLSRFTDKVRFSGLLLFYPQLGAPQHNVIITGHLNDFLITILYFSFAPPRGLIEDGCQAQCFVDGQAAFEAIASSIRMQNQSHASSRLDNMLESKAMQGVQLEKQVNVVAQFYHSLDKEEKRQLAEEAHEQMKMKVAEEARYANMARNLTAAVG</sequence>
<dbReference type="Gene3D" id="3.40.525.10">
    <property type="entry name" value="CRAL-TRIO lipid binding domain"/>
    <property type="match status" value="1"/>
</dbReference>
<accession>A0AAN9PA67</accession>